<dbReference type="InterPro" id="IPR011764">
    <property type="entry name" value="Biotin_carboxylation_dom"/>
</dbReference>
<protein>
    <recommendedName>
        <fullName evidence="1">biotin carboxylase</fullName>
        <ecNumber evidence="1">6.3.4.14</ecNumber>
    </recommendedName>
</protein>
<dbReference type="PANTHER" id="PTHR18866:SF33">
    <property type="entry name" value="METHYLCROTONOYL-COA CARBOXYLASE SUBUNIT ALPHA, MITOCHONDRIAL-RELATED"/>
    <property type="match status" value="1"/>
</dbReference>
<gene>
    <name evidence="7" type="ORF">SAMN05660690_0256</name>
</gene>
<dbReference type="PANTHER" id="PTHR18866">
    <property type="entry name" value="CARBOXYLASE:PYRUVATE/ACETYL-COA/PROPIONYL-COA CARBOXYLASE"/>
    <property type="match status" value="1"/>
</dbReference>
<dbReference type="GO" id="GO:0005524">
    <property type="term" value="F:ATP binding"/>
    <property type="evidence" value="ECO:0007669"/>
    <property type="project" value="UniProtKB-KW"/>
</dbReference>
<sequence>MAGDGDDGAPARDEGNGVAQHGIESVLVAGRGPAACAVIAACSRLDVKSVAVYSEAERSARHVRLADDAVLLGPAPAVDSYLAVDRIVEAARRSGVAAVLPVPPALAGNAALAGEVAAAGLTWIGPPAEVLERLGGDGVEPASEHGLLALVTDEGLRYPTPVARDRAAGIARVSWTPEPPLEVPPGAKRLAEVGWRGLVTVGVSEDGELGEIAAGFSLDMAVLERAHRVDAVDLALAVAAGERGPRRRTPEERPPRAAVAVQLRATLPPGRAGRVTGRLPDSGLLRGATGRTEVVAVSGYGPGDRLDGWYDALLATVSAGGDDTATAARAAAAALSGLPETGVPHDGEEVCAVLGRLADGDPAPGG</sequence>
<dbReference type="EMBL" id="FMZF01000001">
    <property type="protein sequence ID" value="SDC02913.1"/>
    <property type="molecule type" value="Genomic_DNA"/>
</dbReference>
<dbReference type="EC" id="6.3.4.14" evidence="1"/>
<dbReference type="STRING" id="1190417.SAMN05660690_0256"/>
<dbReference type="PROSITE" id="PS50979">
    <property type="entry name" value="BC"/>
    <property type="match status" value="1"/>
</dbReference>
<evidence type="ECO:0000259" key="6">
    <source>
        <dbReference type="PROSITE" id="PS50979"/>
    </source>
</evidence>
<keyword evidence="3" id="KW-0547">Nucleotide-binding</keyword>
<dbReference type="InterPro" id="IPR005481">
    <property type="entry name" value="BC-like_N"/>
</dbReference>
<organism evidence="7 8">
    <name type="scientific">Geodermatophilus telluris</name>
    <dbReference type="NCBI Taxonomy" id="1190417"/>
    <lineage>
        <taxon>Bacteria</taxon>
        <taxon>Bacillati</taxon>
        <taxon>Actinomycetota</taxon>
        <taxon>Actinomycetes</taxon>
        <taxon>Geodermatophilales</taxon>
        <taxon>Geodermatophilaceae</taxon>
        <taxon>Geodermatophilus</taxon>
    </lineage>
</organism>
<reference evidence="8" key="1">
    <citation type="submission" date="2016-10" db="EMBL/GenBank/DDBJ databases">
        <authorList>
            <person name="Varghese N."/>
            <person name="Submissions S."/>
        </authorList>
    </citation>
    <scope>NUCLEOTIDE SEQUENCE [LARGE SCALE GENOMIC DNA]</scope>
    <source>
        <strain evidence="8">DSM 45421</strain>
    </source>
</reference>
<feature type="domain" description="Biotin carboxylation" evidence="6">
    <location>
        <begin position="22"/>
        <end position="366"/>
    </location>
</feature>
<dbReference type="InterPro" id="IPR050856">
    <property type="entry name" value="Biotin_carboxylase_complex"/>
</dbReference>
<keyword evidence="4" id="KW-0067">ATP-binding</keyword>
<evidence type="ECO:0000256" key="1">
    <source>
        <dbReference type="ARBA" id="ARBA00013263"/>
    </source>
</evidence>
<evidence type="ECO:0000256" key="4">
    <source>
        <dbReference type="ARBA" id="ARBA00022840"/>
    </source>
</evidence>
<dbReference type="SUPFAM" id="SSF52440">
    <property type="entry name" value="PreATP-grasp domain"/>
    <property type="match status" value="1"/>
</dbReference>
<dbReference type="Proteomes" id="UP000199416">
    <property type="component" value="Unassembled WGS sequence"/>
</dbReference>
<dbReference type="Pfam" id="PF00289">
    <property type="entry name" value="Biotin_carb_N"/>
    <property type="match status" value="1"/>
</dbReference>
<dbReference type="Gene3D" id="3.40.50.20">
    <property type="match status" value="1"/>
</dbReference>
<proteinExistence type="predicted"/>
<keyword evidence="8" id="KW-1185">Reference proteome</keyword>
<evidence type="ECO:0000313" key="7">
    <source>
        <dbReference type="EMBL" id="SDC02913.1"/>
    </source>
</evidence>
<dbReference type="InterPro" id="IPR016185">
    <property type="entry name" value="PreATP-grasp_dom_sf"/>
</dbReference>
<evidence type="ECO:0000256" key="5">
    <source>
        <dbReference type="ARBA" id="ARBA00023267"/>
    </source>
</evidence>
<evidence type="ECO:0000256" key="2">
    <source>
        <dbReference type="ARBA" id="ARBA00022598"/>
    </source>
</evidence>
<dbReference type="Gene3D" id="3.30.470.20">
    <property type="entry name" value="ATP-grasp fold, B domain"/>
    <property type="match status" value="1"/>
</dbReference>
<name>A0A1G6I966_9ACTN</name>
<keyword evidence="2" id="KW-0436">Ligase</keyword>
<dbReference type="GO" id="GO:0004075">
    <property type="term" value="F:biotin carboxylase activity"/>
    <property type="evidence" value="ECO:0007669"/>
    <property type="project" value="UniProtKB-EC"/>
</dbReference>
<evidence type="ECO:0000256" key="3">
    <source>
        <dbReference type="ARBA" id="ARBA00022741"/>
    </source>
</evidence>
<accession>A0A1G6I966</accession>
<dbReference type="AlphaFoldDB" id="A0A1G6I966"/>
<keyword evidence="5" id="KW-0092">Biotin</keyword>
<evidence type="ECO:0000313" key="8">
    <source>
        <dbReference type="Proteomes" id="UP000199416"/>
    </source>
</evidence>